<dbReference type="GO" id="GO:0003723">
    <property type="term" value="F:RNA binding"/>
    <property type="evidence" value="ECO:0007669"/>
    <property type="project" value="InterPro"/>
</dbReference>
<evidence type="ECO:0000256" key="1">
    <source>
        <dbReference type="ARBA" id="ARBA00007151"/>
    </source>
</evidence>
<keyword evidence="10" id="KW-1185">Reference proteome</keyword>
<accession>A0AAD8I7L4</accession>
<evidence type="ECO:0000313" key="10">
    <source>
        <dbReference type="Proteomes" id="UP001237642"/>
    </source>
</evidence>
<dbReference type="AlphaFoldDB" id="A0AAD8I7L4"/>
<dbReference type="InterPro" id="IPR036823">
    <property type="entry name" value="Ribosomal_uS7_dom_sf"/>
</dbReference>
<feature type="domain" description="Plastocyanin-like" evidence="8">
    <location>
        <begin position="207"/>
        <end position="253"/>
    </location>
</feature>
<dbReference type="GO" id="GO:0006412">
    <property type="term" value="P:translation"/>
    <property type="evidence" value="ECO:0007669"/>
    <property type="project" value="InterPro"/>
</dbReference>
<evidence type="ECO:0000256" key="2">
    <source>
        <dbReference type="ARBA" id="ARBA00010609"/>
    </source>
</evidence>
<dbReference type="GO" id="GO:0005507">
    <property type="term" value="F:copper ion binding"/>
    <property type="evidence" value="ECO:0007669"/>
    <property type="project" value="InterPro"/>
</dbReference>
<evidence type="ECO:0000256" key="6">
    <source>
        <dbReference type="SAM" id="Phobius"/>
    </source>
</evidence>
<dbReference type="InterPro" id="IPR023798">
    <property type="entry name" value="Ribosomal_uS7_dom"/>
</dbReference>
<dbReference type="NCBIfam" id="TIGR01028">
    <property type="entry name" value="uS7_euk_arch"/>
    <property type="match status" value="1"/>
</dbReference>
<evidence type="ECO:0000256" key="5">
    <source>
        <dbReference type="RuleBase" id="RU003619"/>
    </source>
</evidence>
<evidence type="ECO:0000259" key="7">
    <source>
        <dbReference type="Pfam" id="PF00177"/>
    </source>
</evidence>
<feature type="transmembrane region" description="Helical" evidence="6">
    <location>
        <begin position="149"/>
        <end position="174"/>
    </location>
</feature>
<dbReference type="GO" id="GO:0015935">
    <property type="term" value="C:small ribosomal subunit"/>
    <property type="evidence" value="ECO:0007669"/>
    <property type="project" value="InterPro"/>
</dbReference>
<feature type="domain" description="Small ribosomal subunit protein uS7" evidence="7">
    <location>
        <begin position="3"/>
        <end position="138"/>
    </location>
</feature>
<dbReference type="InterPro" id="IPR020606">
    <property type="entry name" value="Ribosomal_uS7_CS"/>
</dbReference>
<dbReference type="InterPro" id="IPR000235">
    <property type="entry name" value="Ribosomal_uS7"/>
</dbReference>
<dbReference type="Proteomes" id="UP001237642">
    <property type="component" value="Unassembled WGS sequence"/>
</dbReference>
<keyword evidence="4 5" id="KW-0687">Ribonucleoprotein</keyword>
<comment type="similarity">
    <text evidence="1 5">Belongs to the universal ribosomal protein uS7 family.</text>
</comment>
<evidence type="ECO:0000313" key="9">
    <source>
        <dbReference type="EMBL" id="KAK1379015.1"/>
    </source>
</evidence>
<reference evidence="9" key="1">
    <citation type="submission" date="2023-02" db="EMBL/GenBank/DDBJ databases">
        <title>Genome of toxic invasive species Heracleum sosnowskyi carries increased number of genes despite the absence of recent whole-genome duplications.</title>
        <authorList>
            <person name="Schelkunov M."/>
            <person name="Shtratnikova V."/>
            <person name="Makarenko M."/>
            <person name="Klepikova A."/>
            <person name="Omelchenko D."/>
            <person name="Novikova G."/>
            <person name="Obukhova E."/>
            <person name="Bogdanov V."/>
            <person name="Penin A."/>
            <person name="Logacheva M."/>
        </authorList>
    </citation>
    <scope>NUCLEOTIDE SEQUENCE</scope>
    <source>
        <strain evidence="9">Hsosn_3</strain>
        <tissue evidence="9">Leaf</tissue>
    </source>
</reference>
<reference evidence="9" key="2">
    <citation type="submission" date="2023-05" db="EMBL/GenBank/DDBJ databases">
        <authorList>
            <person name="Schelkunov M.I."/>
        </authorList>
    </citation>
    <scope>NUCLEOTIDE SEQUENCE</scope>
    <source>
        <strain evidence="9">Hsosn_3</strain>
        <tissue evidence="9">Leaf</tissue>
    </source>
</reference>
<proteinExistence type="inferred from homology"/>
<dbReference type="CDD" id="cd14867">
    <property type="entry name" value="uS7_Eukaryote"/>
    <property type="match status" value="1"/>
</dbReference>
<dbReference type="Gene3D" id="1.10.455.10">
    <property type="entry name" value="Ribosomal protein S7 domain"/>
    <property type="match status" value="1"/>
</dbReference>
<keyword evidence="6" id="KW-1133">Transmembrane helix</keyword>
<comment type="caution">
    <text evidence="9">The sequence shown here is derived from an EMBL/GenBank/DDBJ whole genome shotgun (WGS) entry which is preliminary data.</text>
</comment>
<dbReference type="EMBL" id="JAUIZM010000006">
    <property type="protein sequence ID" value="KAK1379015.1"/>
    <property type="molecule type" value="Genomic_DNA"/>
</dbReference>
<evidence type="ECO:0008006" key="11">
    <source>
        <dbReference type="Google" id="ProtNLM"/>
    </source>
</evidence>
<keyword evidence="6" id="KW-0812">Transmembrane</keyword>
<comment type="similarity">
    <text evidence="2">Belongs to the multicopper oxidase family.</text>
</comment>
<evidence type="ECO:0000256" key="4">
    <source>
        <dbReference type="ARBA" id="ARBA00023274"/>
    </source>
</evidence>
<dbReference type="InterPro" id="IPR011707">
    <property type="entry name" value="Cu-oxidase-like_N"/>
</dbReference>
<evidence type="ECO:0000259" key="8">
    <source>
        <dbReference type="Pfam" id="PF07732"/>
    </source>
</evidence>
<dbReference type="Pfam" id="PF07732">
    <property type="entry name" value="Cu-oxidase_3"/>
    <property type="match status" value="1"/>
</dbReference>
<gene>
    <name evidence="9" type="ORF">POM88_025759</name>
</gene>
<organism evidence="9 10">
    <name type="scientific">Heracleum sosnowskyi</name>
    <dbReference type="NCBI Taxonomy" id="360622"/>
    <lineage>
        <taxon>Eukaryota</taxon>
        <taxon>Viridiplantae</taxon>
        <taxon>Streptophyta</taxon>
        <taxon>Embryophyta</taxon>
        <taxon>Tracheophyta</taxon>
        <taxon>Spermatophyta</taxon>
        <taxon>Magnoliopsida</taxon>
        <taxon>eudicotyledons</taxon>
        <taxon>Gunneridae</taxon>
        <taxon>Pentapetalae</taxon>
        <taxon>asterids</taxon>
        <taxon>campanulids</taxon>
        <taxon>Apiales</taxon>
        <taxon>Apiaceae</taxon>
        <taxon>Apioideae</taxon>
        <taxon>apioid superclade</taxon>
        <taxon>Tordylieae</taxon>
        <taxon>Tordyliinae</taxon>
        <taxon>Heracleum</taxon>
    </lineage>
</organism>
<dbReference type="SUPFAM" id="SSF47973">
    <property type="entry name" value="Ribosomal protein S7"/>
    <property type="match status" value="1"/>
</dbReference>
<dbReference type="Pfam" id="PF00177">
    <property type="entry name" value="Ribosomal_S7"/>
    <property type="match status" value="1"/>
</dbReference>
<dbReference type="InterPro" id="IPR008972">
    <property type="entry name" value="Cupredoxin"/>
</dbReference>
<dbReference type="Gene3D" id="2.60.40.420">
    <property type="entry name" value="Cupredoxins - blue copper proteins"/>
    <property type="match status" value="1"/>
</dbReference>
<dbReference type="GO" id="GO:0003735">
    <property type="term" value="F:structural constituent of ribosome"/>
    <property type="evidence" value="ECO:0007669"/>
    <property type="project" value="InterPro"/>
</dbReference>
<sequence length="340" mass="37744">MPHTSGRYQAKRFRKALCPLVERLTNSLMMHGRNNGKKLLDVHIVKHAMEIIHLLTDQNPIQVIVDSVINSGRREDATRIGSAGVVRRQAVDISPLRRVNQAIYLLTTGARESAFRNVKTIAECLADELINAAKGSSNRLQCISCAITLSLFMCMTMIILFWSQLIICVILLSVSIAKAEDPYRYFTWTVTYGTASPLGVPQQNIEPNCAIPPNSNYTYKFQTKDQIGGYTYFPSTLMHKAAGGFGALNIYARPRIPVPYSLPAGDFSLLIGDWRTSSHKIFRRLNFMPSFLPGLPKDYAICTGTTAFLAACATQIGKSHVDEVQGIVEFIQAAKRVKIS</sequence>
<dbReference type="InterPro" id="IPR005716">
    <property type="entry name" value="Ribosomal_uS7_euk/arc"/>
</dbReference>
<evidence type="ECO:0000256" key="3">
    <source>
        <dbReference type="ARBA" id="ARBA00022980"/>
    </source>
</evidence>
<keyword evidence="3 5" id="KW-0689">Ribosomal protein</keyword>
<dbReference type="PANTHER" id="PTHR11205">
    <property type="entry name" value="RIBOSOMAL PROTEIN S7"/>
    <property type="match status" value="1"/>
</dbReference>
<dbReference type="PROSITE" id="PS00052">
    <property type="entry name" value="RIBOSOMAL_S7"/>
    <property type="match status" value="1"/>
</dbReference>
<protein>
    <recommendedName>
        <fullName evidence="11">Ribosomal protein S7</fullName>
    </recommendedName>
</protein>
<dbReference type="SUPFAM" id="SSF49503">
    <property type="entry name" value="Cupredoxins"/>
    <property type="match status" value="1"/>
</dbReference>
<keyword evidence="6" id="KW-0472">Membrane</keyword>
<name>A0AAD8I7L4_9APIA</name>